<protein>
    <submittedName>
        <fullName evidence="1">Uncharacterized protein</fullName>
    </submittedName>
</protein>
<keyword evidence="2" id="KW-1185">Reference proteome</keyword>
<reference evidence="1" key="2">
    <citation type="submission" date="2021-01" db="UniProtKB">
        <authorList>
            <consortium name="EnsemblPlants"/>
        </authorList>
    </citation>
    <scope>IDENTIFICATION</scope>
</reference>
<dbReference type="EnsemblPlants" id="QL01p033773:mrna">
    <property type="protein sequence ID" value="QL01p033773:mrna"/>
    <property type="gene ID" value="QL01p033773"/>
</dbReference>
<evidence type="ECO:0000313" key="1">
    <source>
        <dbReference type="EnsemblPlants" id="QL01p033773:mrna"/>
    </source>
</evidence>
<dbReference type="InParanoid" id="A0A7N2QXS3"/>
<dbReference type="EMBL" id="LRBV02000001">
    <property type="status" value="NOT_ANNOTATED_CDS"/>
    <property type="molecule type" value="Genomic_DNA"/>
</dbReference>
<dbReference type="Proteomes" id="UP000594261">
    <property type="component" value="Chromosome 1"/>
</dbReference>
<reference evidence="1 2" key="1">
    <citation type="journal article" date="2016" name="G3 (Bethesda)">
        <title>First Draft Assembly and Annotation of the Genome of a California Endemic Oak Quercus lobata Nee (Fagaceae).</title>
        <authorList>
            <person name="Sork V.L."/>
            <person name="Fitz-Gibbon S.T."/>
            <person name="Puiu D."/>
            <person name="Crepeau M."/>
            <person name="Gugger P.F."/>
            <person name="Sherman R."/>
            <person name="Stevens K."/>
            <person name="Langley C.H."/>
            <person name="Pellegrini M."/>
            <person name="Salzberg S.L."/>
        </authorList>
    </citation>
    <scope>NUCLEOTIDE SEQUENCE [LARGE SCALE GENOMIC DNA]</scope>
    <source>
        <strain evidence="1 2">cv. SW786</strain>
    </source>
</reference>
<dbReference type="Gramene" id="QL01p033773:mrna">
    <property type="protein sequence ID" value="QL01p033773:mrna"/>
    <property type="gene ID" value="QL01p033773"/>
</dbReference>
<sequence>MIPETKVDLVLSHSFAEYAVVSTLIDYLTDNLKKHLPEAVAIINLQDGVTTVIAIVLAHVADSCMGRFKVL</sequence>
<dbReference type="InterPro" id="IPR036259">
    <property type="entry name" value="MFS_trans_sf"/>
</dbReference>
<evidence type="ECO:0000313" key="2">
    <source>
        <dbReference type="Proteomes" id="UP000594261"/>
    </source>
</evidence>
<name>A0A7N2QXS3_QUELO</name>
<dbReference type="Gene3D" id="1.20.1250.20">
    <property type="entry name" value="MFS general substrate transporter like domains"/>
    <property type="match status" value="1"/>
</dbReference>
<accession>A0A7N2QXS3</accession>
<proteinExistence type="predicted"/>
<dbReference type="AlphaFoldDB" id="A0A7N2QXS3"/>
<organism evidence="1 2">
    <name type="scientific">Quercus lobata</name>
    <name type="common">Valley oak</name>
    <dbReference type="NCBI Taxonomy" id="97700"/>
    <lineage>
        <taxon>Eukaryota</taxon>
        <taxon>Viridiplantae</taxon>
        <taxon>Streptophyta</taxon>
        <taxon>Embryophyta</taxon>
        <taxon>Tracheophyta</taxon>
        <taxon>Spermatophyta</taxon>
        <taxon>Magnoliopsida</taxon>
        <taxon>eudicotyledons</taxon>
        <taxon>Gunneridae</taxon>
        <taxon>Pentapetalae</taxon>
        <taxon>rosids</taxon>
        <taxon>fabids</taxon>
        <taxon>Fagales</taxon>
        <taxon>Fagaceae</taxon>
        <taxon>Quercus</taxon>
    </lineage>
</organism>